<sequence length="649" mass="72030">MTCYRAALVCALWLLLPWLAMANGDYRAMLNELINMQHGPSERKTDLINTLKTAEKALDAEELGQLKMILGREQLYEGAYQAGVNDLKVAESQLFSSRHLHLVYGYLATGYQLLGDYESSLRYLKLGLELVKTVSDKDVQRNAYIRAASLFYQLGFYEEVGLYAQRALQLADDANTKDICYANLYIAAYIHESGELPRAAEAFQRTGDYCQEHGWRLITVMTIKSRGLISHESNLIEDAITLMEQALAEYRTLGFQLEIASTQSALAKAYLDIGDWEKAEAAAVEAIDSKGADNKALKDAWYVMATLKARSNDFVTAYEAQKHENHYANELLNETKAREMAYQAAKFNFVEQQREIALLNSERDSYLVRQETISREHSGSLMISTVLAGITLFLSVFLATGLSQRNKYMRLAQRDGLTGTYNRATGQEKGENALIGCMARGEPTAAVLLDLDNFKRINDEFGHATGDWTLKKVVEVIRPQLADDHILCRFGGEEFMLILPGLSGAQAVEVAERCREAIAGVNTHYSGHSFKLTASFGVTEWQHGDLSLDPMIKRADLALYRAKHLGRNRVVSYGFAELEGGNNQSFADTQENSSAQTRNQTPSSISTAQSPAASEGKIEEESSKVSAAYAVSPEQSQVLAESPDKVATP</sequence>
<evidence type="ECO:0000313" key="9">
    <source>
        <dbReference type="Proteomes" id="UP000009175"/>
    </source>
</evidence>
<evidence type="ECO:0000313" key="8">
    <source>
        <dbReference type="EMBL" id="ABM00587.1"/>
    </source>
</evidence>
<keyword evidence="9" id="KW-1185">Reference proteome</keyword>
<dbReference type="GO" id="GO:0043709">
    <property type="term" value="P:cell adhesion involved in single-species biofilm formation"/>
    <property type="evidence" value="ECO:0007669"/>
    <property type="project" value="TreeGrafter"/>
</dbReference>
<dbReference type="InterPro" id="IPR011990">
    <property type="entry name" value="TPR-like_helical_dom_sf"/>
</dbReference>
<dbReference type="Pfam" id="PF00990">
    <property type="entry name" value="GGDEF"/>
    <property type="match status" value="1"/>
</dbReference>
<dbReference type="HOGENOM" id="CLU_022176_2_1_6"/>
<dbReference type="Gene3D" id="1.25.40.10">
    <property type="entry name" value="Tetratricopeptide repeat domain"/>
    <property type="match status" value="2"/>
</dbReference>
<dbReference type="InterPro" id="IPR000160">
    <property type="entry name" value="GGDEF_dom"/>
</dbReference>
<feature type="signal peptide" evidence="6">
    <location>
        <begin position="1"/>
        <end position="22"/>
    </location>
</feature>
<dbReference type="InterPro" id="IPR043128">
    <property type="entry name" value="Rev_trsase/Diguanyl_cyclase"/>
</dbReference>
<name>A1S880_SHEAM</name>
<dbReference type="PANTHER" id="PTHR45138:SF9">
    <property type="entry name" value="DIGUANYLATE CYCLASE DGCM-RELATED"/>
    <property type="match status" value="1"/>
</dbReference>
<dbReference type="GO" id="GO:1902201">
    <property type="term" value="P:negative regulation of bacterial-type flagellum-dependent cell motility"/>
    <property type="evidence" value="ECO:0007669"/>
    <property type="project" value="TreeGrafter"/>
</dbReference>
<protein>
    <recommendedName>
        <fullName evidence="2">diguanylate cyclase</fullName>
        <ecNumber evidence="2">2.7.7.65</ecNumber>
    </recommendedName>
</protein>
<feature type="compositionally biased region" description="Polar residues" evidence="4">
    <location>
        <begin position="584"/>
        <end position="612"/>
    </location>
</feature>
<dbReference type="OrthoDB" id="9803824at2"/>
<dbReference type="InterPro" id="IPR050469">
    <property type="entry name" value="Diguanylate_Cyclase"/>
</dbReference>
<dbReference type="PROSITE" id="PS50887">
    <property type="entry name" value="GGDEF"/>
    <property type="match status" value="1"/>
</dbReference>
<evidence type="ECO:0000256" key="6">
    <source>
        <dbReference type="SAM" id="SignalP"/>
    </source>
</evidence>
<comment type="catalytic activity">
    <reaction evidence="3">
        <text>2 GTP = 3',3'-c-di-GMP + 2 diphosphate</text>
        <dbReference type="Rhea" id="RHEA:24898"/>
        <dbReference type="ChEBI" id="CHEBI:33019"/>
        <dbReference type="ChEBI" id="CHEBI:37565"/>
        <dbReference type="ChEBI" id="CHEBI:58805"/>
        <dbReference type="EC" id="2.7.7.65"/>
    </reaction>
</comment>
<evidence type="ECO:0000259" key="7">
    <source>
        <dbReference type="PROSITE" id="PS50887"/>
    </source>
</evidence>
<dbReference type="Gene3D" id="3.30.70.270">
    <property type="match status" value="1"/>
</dbReference>
<evidence type="ECO:0000256" key="5">
    <source>
        <dbReference type="SAM" id="Phobius"/>
    </source>
</evidence>
<dbReference type="GO" id="GO:0005886">
    <property type="term" value="C:plasma membrane"/>
    <property type="evidence" value="ECO:0007669"/>
    <property type="project" value="TreeGrafter"/>
</dbReference>
<gene>
    <name evidence="8" type="ordered locus">Sama_2382</name>
</gene>
<dbReference type="AlphaFoldDB" id="A1S880"/>
<evidence type="ECO:0000256" key="2">
    <source>
        <dbReference type="ARBA" id="ARBA00012528"/>
    </source>
</evidence>
<evidence type="ECO:0000256" key="1">
    <source>
        <dbReference type="ARBA" id="ARBA00001946"/>
    </source>
</evidence>
<dbReference type="CDD" id="cd01949">
    <property type="entry name" value="GGDEF"/>
    <property type="match status" value="1"/>
</dbReference>
<feature type="domain" description="GGDEF" evidence="7">
    <location>
        <begin position="442"/>
        <end position="575"/>
    </location>
</feature>
<feature type="transmembrane region" description="Helical" evidence="5">
    <location>
        <begin position="381"/>
        <end position="402"/>
    </location>
</feature>
<feature type="region of interest" description="Disordered" evidence="4">
    <location>
        <begin position="584"/>
        <end position="649"/>
    </location>
</feature>
<reference evidence="8 9" key="1">
    <citation type="submission" date="2006-12" db="EMBL/GenBank/DDBJ databases">
        <title>Complete sequence of Shewanella amazonensis SB2B.</title>
        <authorList>
            <consortium name="US DOE Joint Genome Institute"/>
            <person name="Copeland A."/>
            <person name="Lucas S."/>
            <person name="Lapidus A."/>
            <person name="Barry K."/>
            <person name="Detter J.C."/>
            <person name="Glavina del Rio T."/>
            <person name="Hammon N."/>
            <person name="Israni S."/>
            <person name="Dalin E."/>
            <person name="Tice H."/>
            <person name="Pitluck S."/>
            <person name="Munk A.C."/>
            <person name="Brettin T."/>
            <person name="Bruce D."/>
            <person name="Han C."/>
            <person name="Tapia R."/>
            <person name="Gilna P."/>
            <person name="Schmutz J."/>
            <person name="Larimer F."/>
            <person name="Land M."/>
            <person name="Hauser L."/>
            <person name="Kyrpides N."/>
            <person name="Mikhailova N."/>
            <person name="Fredrickson J."/>
            <person name="Richardson P."/>
        </authorList>
    </citation>
    <scope>NUCLEOTIDE SEQUENCE [LARGE SCALE GENOMIC DNA]</scope>
    <source>
        <strain evidence="9">ATCC BAA-1098 / SB2B</strain>
    </source>
</reference>
<dbReference type="SMART" id="SM00267">
    <property type="entry name" value="GGDEF"/>
    <property type="match status" value="1"/>
</dbReference>
<keyword evidence="5" id="KW-0812">Transmembrane</keyword>
<dbReference type="EMBL" id="CP000507">
    <property type="protein sequence ID" value="ABM00587.1"/>
    <property type="molecule type" value="Genomic_DNA"/>
</dbReference>
<keyword evidence="5" id="KW-1133">Transmembrane helix</keyword>
<dbReference type="GO" id="GO:0052621">
    <property type="term" value="F:diguanylate cyclase activity"/>
    <property type="evidence" value="ECO:0007669"/>
    <property type="project" value="UniProtKB-EC"/>
</dbReference>
<dbReference type="EC" id="2.7.7.65" evidence="2"/>
<dbReference type="SMART" id="SM00028">
    <property type="entry name" value="TPR"/>
    <property type="match status" value="3"/>
</dbReference>
<keyword evidence="5" id="KW-0472">Membrane</keyword>
<comment type="cofactor">
    <cofactor evidence="1">
        <name>Mg(2+)</name>
        <dbReference type="ChEBI" id="CHEBI:18420"/>
    </cofactor>
</comment>
<evidence type="ECO:0000256" key="3">
    <source>
        <dbReference type="ARBA" id="ARBA00034247"/>
    </source>
</evidence>
<dbReference type="STRING" id="326297.Sama_2382"/>
<dbReference type="Proteomes" id="UP000009175">
    <property type="component" value="Chromosome"/>
</dbReference>
<dbReference type="SUPFAM" id="SSF55073">
    <property type="entry name" value="Nucleotide cyclase"/>
    <property type="match status" value="1"/>
</dbReference>
<proteinExistence type="predicted"/>
<dbReference type="InterPro" id="IPR029787">
    <property type="entry name" value="Nucleotide_cyclase"/>
</dbReference>
<dbReference type="SUPFAM" id="SSF48452">
    <property type="entry name" value="TPR-like"/>
    <property type="match status" value="1"/>
</dbReference>
<organism evidence="8 9">
    <name type="scientific">Shewanella amazonensis (strain ATCC BAA-1098 / SB2B)</name>
    <dbReference type="NCBI Taxonomy" id="326297"/>
    <lineage>
        <taxon>Bacteria</taxon>
        <taxon>Pseudomonadati</taxon>
        <taxon>Pseudomonadota</taxon>
        <taxon>Gammaproteobacteria</taxon>
        <taxon>Alteromonadales</taxon>
        <taxon>Shewanellaceae</taxon>
        <taxon>Shewanella</taxon>
    </lineage>
</organism>
<dbReference type="PANTHER" id="PTHR45138">
    <property type="entry name" value="REGULATORY COMPONENTS OF SENSORY TRANSDUCTION SYSTEM"/>
    <property type="match status" value="1"/>
</dbReference>
<dbReference type="FunFam" id="3.30.70.270:FF:000001">
    <property type="entry name" value="Diguanylate cyclase domain protein"/>
    <property type="match status" value="1"/>
</dbReference>
<dbReference type="NCBIfam" id="TIGR00254">
    <property type="entry name" value="GGDEF"/>
    <property type="match status" value="1"/>
</dbReference>
<accession>A1S880</accession>
<keyword evidence="6" id="KW-0732">Signal</keyword>
<evidence type="ECO:0000256" key="4">
    <source>
        <dbReference type="SAM" id="MobiDB-lite"/>
    </source>
</evidence>
<feature type="chain" id="PRO_5002636852" description="diguanylate cyclase" evidence="6">
    <location>
        <begin position="23"/>
        <end position="649"/>
    </location>
</feature>
<dbReference type="KEGG" id="saz:Sama_2382"/>
<dbReference type="eggNOG" id="COG2199">
    <property type="taxonomic scope" value="Bacteria"/>
</dbReference>
<dbReference type="InterPro" id="IPR019734">
    <property type="entry name" value="TPR_rpt"/>
</dbReference>
<dbReference type="eggNOG" id="COG0457">
    <property type="taxonomic scope" value="Bacteria"/>
</dbReference>